<evidence type="ECO:0000313" key="4">
    <source>
        <dbReference type="Proteomes" id="UP000078559"/>
    </source>
</evidence>
<accession>A0A194W2B8</accession>
<dbReference type="InterPro" id="IPR057684">
    <property type="entry name" value="DUF7924"/>
</dbReference>
<dbReference type="PANTHER" id="PTHR42470">
    <property type="entry name" value="VAST DOMAIN-CONTAINING PROTEIN"/>
    <property type="match status" value="1"/>
</dbReference>
<proteinExistence type="predicted"/>
<dbReference type="OrthoDB" id="5132737at2759"/>
<dbReference type="Proteomes" id="UP000078559">
    <property type="component" value="Chromosome 6"/>
</dbReference>
<dbReference type="PANTHER" id="PTHR42470:SF2">
    <property type="match status" value="1"/>
</dbReference>
<protein>
    <recommendedName>
        <fullName evidence="2">DUF7924 domain-containing protein</fullName>
    </recommendedName>
</protein>
<dbReference type="EMBL" id="CM003103">
    <property type="protein sequence ID" value="KUI70671.1"/>
    <property type="molecule type" value="Genomic_DNA"/>
</dbReference>
<organism evidence="3 4">
    <name type="scientific">Cytospora mali</name>
    <name type="common">Apple Valsa canker fungus</name>
    <name type="synonym">Valsa mali</name>
    <dbReference type="NCBI Taxonomy" id="578113"/>
    <lineage>
        <taxon>Eukaryota</taxon>
        <taxon>Fungi</taxon>
        <taxon>Dikarya</taxon>
        <taxon>Ascomycota</taxon>
        <taxon>Pezizomycotina</taxon>
        <taxon>Sordariomycetes</taxon>
        <taxon>Sordariomycetidae</taxon>
        <taxon>Diaporthales</taxon>
        <taxon>Cytosporaceae</taxon>
        <taxon>Cytospora</taxon>
    </lineage>
</organism>
<dbReference type="AlphaFoldDB" id="A0A194W2B8"/>
<dbReference type="Pfam" id="PF25545">
    <property type="entry name" value="DUF7924"/>
    <property type="match status" value="1"/>
</dbReference>
<name>A0A194W2B8_CYTMA</name>
<feature type="compositionally biased region" description="Basic and acidic residues" evidence="1">
    <location>
        <begin position="7"/>
        <end position="20"/>
    </location>
</feature>
<evidence type="ECO:0000259" key="2">
    <source>
        <dbReference type="Pfam" id="PF25545"/>
    </source>
</evidence>
<feature type="region of interest" description="Disordered" evidence="1">
    <location>
        <begin position="1"/>
        <end position="68"/>
    </location>
</feature>
<evidence type="ECO:0000313" key="3">
    <source>
        <dbReference type="EMBL" id="KUI70671.1"/>
    </source>
</evidence>
<evidence type="ECO:0000256" key="1">
    <source>
        <dbReference type="SAM" id="MobiDB-lite"/>
    </source>
</evidence>
<gene>
    <name evidence="3" type="ORF">VM1G_05962</name>
</gene>
<feature type="region of interest" description="Disordered" evidence="1">
    <location>
        <begin position="358"/>
        <end position="383"/>
    </location>
</feature>
<feature type="compositionally biased region" description="Basic and acidic residues" evidence="1">
    <location>
        <begin position="52"/>
        <end position="68"/>
    </location>
</feature>
<keyword evidence="4" id="KW-1185">Reference proteome</keyword>
<reference evidence="3" key="1">
    <citation type="submission" date="2014-12" db="EMBL/GenBank/DDBJ databases">
        <title>Genome Sequence of Valsa Canker Pathogens Uncovers a Specific Adaption of Colonization on Woody Bark.</title>
        <authorList>
            <person name="Yin Z."/>
            <person name="Liu H."/>
            <person name="Gao X."/>
            <person name="Li Z."/>
            <person name="Song N."/>
            <person name="Ke X."/>
            <person name="Dai Q."/>
            <person name="Wu Y."/>
            <person name="Sun Y."/>
            <person name="Xu J.-R."/>
            <person name="Kang Z.K."/>
            <person name="Wang L."/>
            <person name="Huang L."/>
        </authorList>
    </citation>
    <scope>NUCLEOTIDE SEQUENCE [LARGE SCALE GENOMIC DNA]</scope>
    <source>
        <strain evidence="3">03-8</strain>
    </source>
</reference>
<feature type="domain" description="DUF7924" evidence="2">
    <location>
        <begin position="185"/>
        <end position="323"/>
    </location>
</feature>
<feature type="compositionally biased region" description="Basic and acidic residues" evidence="1">
    <location>
        <begin position="26"/>
        <end position="44"/>
    </location>
</feature>
<sequence>MTSKAARFRDQNTRQKRYPELGKVVKTKDRSLPASESRGHEGQKRWRTVSPLEHDPDETVRKPRRTSLRDAAADNFAAEEETGETEDDWRAILRFWVRRALAKRTLPRLPGYGPLACEKEIEPLAWLEAVQLGLVRNPQRPEAERRRAPLIGIRGMRFSSKLRVSIWISRQWALRKRTLTTYGANHLKNVNWLGGDQSFFIAMYYMFFPFLACEVKCGDVALDIADRQNAHSITLATRAVFELFRLVGREAEVDQQLLSFSISHDHRSVRIYGYYPVIEENNTKYYRHPIHTFDFTILDGKEKWTAYRFTTNLYDIWMPSQFKSSAIDQLPSNIDFGVDPLPETGLSQGIESLSAAASSPSLMGPAEPLSFVTPESSLRGATA</sequence>